<feature type="compositionally biased region" description="Low complexity" evidence="1">
    <location>
        <begin position="206"/>
        <end position="227"/>
    </location>
</feature>
<dbReference type="EMBL" id="LWDE02000131">
    <property type="protein sequence ID" value="KAE8252813.1"/>
    <property type="molecule type" value="Genomic_DNA"/>
</dbReference>
<feature type="compositionally biased region" description="Basic residues" evidence="1">
    <location>
        <begin position="13"/>
        <end position="25"/>
    </location>
</feature>
<feature type="region of interest" description="Disordered" evidence="1">
    <location>
        <begin position="200"/>
        <end position="227"/>
    </location>
</feature>
<reference evidence="2" key="2">
    <citation type="journal article" date="2019" name="IMA Fungus">
        <title>Genome sequencing and comparison of five Tilletia species to identify candidate genes for the detection of regulated species infecting wheat.</title>
        <authorList>
            <person name="Nguyen H.D.T."/>
            <person name="Sultana T."/>
            <person name="Kesanakurti P."/>
            <person name="Hambleton S."/>
        </authorList>
    </citation>
    <scope>NUCLEOTIDE SEQUENCE</scope>
    <source>
        <strain evidence="2">DAOMC 236426</strain>
    </source>
</reference>
<dbReference type="Proteomes" id="UP000077684">
    <property type="component" value="Unassembled WGS sequence"/>
</dbReference>
<dbReference type="AlphaFoldDB" id="A0A8X7SYW7"/>
<feature type="compositionally biased region" description="Low complexity" evidence="1">
    <location>
        <begin position="253"/>
        <end position="262"/>
    </location>
</feature>
<feature type="region of interest" description="Disordered" evidence="1">
    <location>
        <begin position="1"/>
        <end position="157"/>
    </location>
</feature>
<evidence type="ECO:0000313" key="2">
    <source>
        <dbReference type="EMBL" id="KAE8252813.1"/>
    </source>
</evidence>
<proteinExistence type="predicted"/>
<feature type="compositionally biased region" description="Low complexity" evidence="1">
    <location>
        <begin position="66"/>
        <end position="96"/>
    </location>
</feature>
<protein>
    <submittedName>
        <fullName evidence="2">Uncharacterized protein</fullName>
    </submittedName>
</protein>
<feature type="compositionally biased region" description="Low complexity" evidence="1">
    <location>
        <begin position="124"/>
        <end position="137"/>
    </location>
</feature>
<accession>A0A8X7SYW7</accession>
<keyword evidence="3" id="KW-1185">Reference proteome</keyword>
<feature type="compositionally biased region" description="Polar residues" evidence="1">
    <location>
        <begin position="146"/>
        <end position="157"/>
    </location>
</feature>
<comment type="caution">
    <text evidence="2">The sequence shown here is derived from an EMBL/GenBank/DDBJ whole genome shotgun (WGS) entry which is preliminary data.</text>
</comment>
<feature type="compositionally biased region" description="Basic residues" evidence="1">
    <location>
        <begin position="264"/>
        <end position="276"/>
    </location>
</feature>
<name>A0A8X7SYW7_9BASI</name>
<organism evidence="2 3">
    <name type="scientific">Tilletia controversa</name>
    <name type="common">dwarf bunt fungus</name>
    <dbReference type="NCBI Taxonomy" id="13291"/>
    <lineage>
        <taxon>Eukaryota</taxon>
        <taxon>Fungi</taxon>
        <taxon>Dikarya</taxon>
        <taxon>Basidiomycota</taxon>
        <taxon>Ustilaginomycotina</taxon>
        <taxon>Exobasidiomycetes</taxon>
        <taxon>Tilletiales</taxon>
        <taxon>Tilletiaceae</taxon>
        <taxon>Tilletia</taxon>
    </lineage>
</organism>
<feature type="compositionally biased region" description="Low complexity" evidence="1">
    <location>
        <begin position="316"/>
        <end position="367"/>
    </location>
</feature>
<sequence length="399" mass="40519">MSAPTAIPAHNSQSHHAHPHSHQRQHSLGTAAAAAAASPRISSLGSAAFSFPRTGGQGVTTGPLHSPSQTRFSFSSSSAASSSSPSSSSSSSYSPPKQQQAEYFDPSSAAAAPQQGGGHTRAQSGSISSFSSGSSWSEGGGPPTPRQSMSDQQARVSIVSPSSIGLCGSAGYDGAKSRVISQPWHPTLGSKWSGLGVGPGSRVDDGAPAARVPSPPSVSVSGAGPGVEAAPGRLGHLFRKLSLSTSSNVAPLPSSTSTAPTRTPHPHHHHHHRHHSMSIPPSFEHPSAVGADSKMERAHSVFAPGGSAIMTDDLLMTPTSSTPSNSSSGAASMAQLARSEPSASSMGMGMGMMSSQQESNSSTSPTTKARKASFGAGSRKRRPSPTGERLLSMGHFGHH</sequence>
<feature type="region of interest" description="Disordered" evidence="1">
    <location>
        <begin position="312"/>
        <end position="399"/>
    </location>
</feature>
<reference evidence="2" key="1">
    <citation type="submission" date="2016-04" db="EMBL/GenBank/DDBJ databases">
        <authorList>
            <person name="Nguyen H.D."/>
            <person name="Samba Siva P."/>
            <person name="Cullis J."/>
            <person name="Levesque C.A."/>
            <person name="Hambleton S."/>
        </authorList>
    </citation>
    <scope>NUCLEOTIDE SEQUENCE</scope>
    <source>
        <strain evidence="2">DAOMC 236426</strain>
    </source>
</reference>
<feature type="region of interest" description="Disordered" evidence="1">
    <location>
        <begin position="245"/>
        <end position="291"/>
    </location>
</feature>
<gene>
    <name evidence="2" type="ORF">A4X06_0g1908</name>
</gene>
<evidence type="ECO:0000313" key="3">
    <source>
        <dbReference type="Proteomes" id="UP000077684"/>
    </source>
</evidence>
<evidence type="ECO:0000256" key="1">
    <source>
        <dbReference type="SAM" id="MobiDB-lite"/>
    </source>
</evidence>